<protein>
    <submittedName>
        <fullName evidence="3">Allatostatin a3</fullName>
    </submittedName>
</protein>
<reference evidence="3" key="1">
    <citation type="journal article" date="2017" name="Peptides">
        <title>Neuropeptides predicted from the transcriptome analysis of the gray garden slug Deroceras reticulatum.</title>
        <authorList>
            <person name="Ahn S.J."/>
            <person name="Martin R."/>
            <person name="Rao S."/>
            <person name="Choi M.Y."/>
        </authorList>
    </citation>
    <scope>NUCLEOTIDE SEQUENCE</scope>
</reference>
<sequence length="149" mass="17116">MSRATFRYLVLWAFALTCCPVLGEDQKQNPKKTDVLGSLSSLGDKFELDPLKMYESKKDHEDRDIDTDKRKIDRYELIGAAEKKDINKYRFADHIGKREIDKNRLTGRSDKSKLDKFRFAGQIGKRADIDPFLNDDLNTDGVDQGDLAQ</sequence>
<evidence type="ECO:0000256" key="2">
    <source>
        <dbReference type="SAM" id="SignalP"/>
    </source>
</evidence>
<dbReference type="EMBL" id="KY659250">
    <property type="protein sequence ID" value="ARS01351.1"/>
    <property type="molecule type" value="mRNA"/>
</dbReference>
<accession>A0A1X9WEB9</accession>
<feature type="region of interest" description="Disordered" evidence="1">
    <location>
        <begin position="129"/>
        <end position="149"/>
    </location>
</feature>
<proteinExistence type="evidence at transcript level"/>
<evidence type="ECO:0000256" key="1">
    <source>
        <dbReference type="SAM" id="MobiDB-lite"/>
    </source>
</evidence>
<organism evidence="3">
    <name type="scientific">Deroceras reticulatum</name>
    <name type="common">Gray garden slug</name>
    <dbReference type="NCBI Taxonomy" id="145610"/>
    <lineage>
        <taxon>Eukaryota</taxon>
        <taxon>Metazoa</taxon>
        <taxon>Spiralia</taxon>
        <taxon>Lophotrochozoa</taxon>
        <taxon>Mollusca</taxon>
        <taxon>Gastropoda</taxon>
        <taxon>Heterobranchia</taxon>
        <taxon>Euthyneura</taxon>
        <taxon>Panpulmonata</taxon>
        <taxon>Eupulmonata</taxon>
        <taxon>Stylommatophora</taxon>
        <taxon>Helicina</taxon>
        <taxon>Limacoidea</taxon>
        <taxon>Agriolimacidae</taxon>
        <taxon>Deroceras</taxon>
    </lineage>
</organism>
<reference evidence="3" key="2">
    <citation type="submission" date="2017-02" db="EMBL/GenBank/DDBJ databases">
        <authorList>
            <person name="Peterson S.W."/>
        </authorList>
    </citation>
    <scope>NUCLEOTIDE SEQUENCE</scope>
</reference>
<feature type="signal peptide" evidence="2">
    <location>
        <begin position="1"/>
        <end position="23"/>
    </location>
</feature>
<feature type="chain" id="PRO_5013208467" evidence="2">
    <location>
        <begin position="24"/>
        <end position="149"/>
    </location>
</feature>
<dbReference type="AlphaFoldDB" id="A0A1X9WEB9"/>
<evidence type="ECO:0000313" key="3">
    <source>
        <dbReference type="EMBL" id="ARS01351.1"/>
    </source>
</evidence>
<keyword evidence="2" id="KW-0732">Signal</keyword>
<name>A0A1X9WEB9_DERRE</name>